<sequence>MPRRVLAALTTLVAALHALVLFGLPRWAGGTDASRPEALAFHTRMLSPPAPPPPEPAAAPEPPAAQPVAPPPPPPPRPAKVRKPRPAPPAAAPAPEPSPAEEAMPSTPPVPADAGEAPPTAPTEAAADTATDAAQAARNAAQAAAALASAPSSAASSAASSATAAAAPAPATDASDPADTRNAGVEIRPPNGPAIDASAKPPPVQLPPPLRLAFDVSGEVKKFAYRANATLVWRHDDAGYEARQEAKAFLLGSRSQTSSGVVTPAGLQPRRFGDQARKEQTADFDFGAGRATFSGGGAPAAIAAGAQDRLSVFIQLGALLAAAPDRYPDGTRITFTTVGARNADRWTFTIEGTETLDLPIGPTPALKLERLPRRDADEKAELWLAPSLGFLPARIRLTKGNADYVDLQLSGRSSP</sequence>
<evidence type="ECO:0000256" key="1">
    <source>
        <dbReference type="SAM" id="MobiDB-lite"/>
    </source>
</evidence>
<dbReference type="GeneID" id="34236196"/>
<evidence type="ECO:0000313" key="2">
    <source>
        <dbReference type="EMBL" id="ADX44566.1"/>
    </source>
</evidence>
<proteinExistence type="predicted"/>
<feature type="compositionally biased region" description="Pro residues" evidence="1">
    <location>
        <begin position="48"/>
        <end position="78"/>
    </location>
</feature>
<reference evidence="2" key="1">
    <citation type="submission" date="2011-02" db="EMBL/GenBank/DDBJ databases">
        <title>Complete sequence of Acidovorax avenae subsp. avenae ATCC 19860.</title>
        <authorList>
            <consortium name="US DOE Joint Genome Institute"/>
            <person name="Lucas S."/>
            <person name="Copeland A."/>
            <person name="Lapidus A."/>
            <person name="Cheng J.-F."/>
            <person name="Goodwin L."/>
            <person name="Pitluck S."/>
            <person name="Chertkov O."/>
            <person name="Held B."/>
            <person name="Detter J.C."/>
            <person name="Han C."/>
            <person name="Tapia R."/>
            <person name="Land M."/>
            <person name="Hauser L."/>
            <person name="Kyrpides N."/>
            <person name="Ivanova N."/>
            <person name="Ovchinnikova G."/>
            <person name="Pagani I."/>
            <person name="Gordon S."/>
            <person name="Woyke T."/>
        </authorList>
    </citation>
    <scope>NUCLEOTIDE SEQUENCE</scope>
    <source>
        <strain evidence="2">ATCC 19860</strain>
    </source>
</reference>
<dbReference type="Proteomes" id="UP000002482">
    <property type="component" value="Chromosome"/>
</dbReference>
<dbReference type="HOGENOM" id="CLU_050822_1_0_4"/>
<feature type="region of interest" description="Disordered" evidence="1">
    <location>
        <begin position="154"/>
        <end position="204"/>
    </location>
</feature>
<dbReference type="Pfam" id="PF11306">
    <property type="entry name" value="DUF3108"/>
    <property type="match status" value="1"/>
</dbReference>
<evidence type="ECO:0000313" key="3">
    <source>
        <dbReference type="Proteomes" id="UP000002482"/>
    </source>
</evidence>
<accession>F0Q707</accession>
<dbReference type="RefSeq" id="WP_013593123.1">
    <property type="nucleotide sequence ID" value="NC_015138.1"/>
</dbReference>
<dbReference type="OrthoDB" id="8526020at2"/>
<feature type="region of interest" description="Disordered" evidence="1">
    <location>
        <begin position="44"/>
        <end position="135"/>
    </location>
</feature>
<evidence type="ECO:0008006" key="4">
    <source>
        <dbReference type="Google" id="ProtNLM"/>
    </source>
</evidence>
<name>F0Q707_PARA1</name>
<dbReference type="AlphaFoldDB" id="F0Q707"/>
<feature type="compositionally biased region" description="Pro residues" evidence="1">
    <location>
        <begin position="86"/>
        <end position="98"/>
    </location>
</feature>
<gene>
    <name evidence="2" type="ordered locus">Acav_0643</name>
</gene>
<dbReference type="EMBL" id="CP002521">
    <property type="protein sequence ID" value="ADX44566.1"/>
    <property type="molecule type" value="Genomic_DNA"/>
</dbReference>
<organism evidence="2 3">
    <name type="scientific">Paracidovorax avenae (strain ATCC 19860 / DSM 7227 / CCUG 15838 / JCM 20985 / LMG 2117 / NCPPB 1011)</name>
    <name type="common">Acidovorax avenae</name>
    <dbReference type="NCBI Taxonomy" id="643561"/>
    <lineage>
        <taxon>Bacteria</taxon>
        <taxon>Pseudomonadati</taxon>
        <taxon>Pseudomonadota</taxon>
        <taxon>Betaproteobacteria</taxon>
        <taxon>Burkholderiales</taxon>
        <taxon>Comamonadaceae</taxon>
        <taxon>Paracidovorax</taxon>
    </lineage>
</organism>
<dbReference type="InterPro" id="IPR021457">
    <property type="entry name" value="DUF3108"/>
</dbReference>
<protein>
    <recommendedName>
        <fullName evidence="4">DUF3108 domain-containing protein</fullName>
    </recommendedName>
</protein>
<feature type="compositionally biased region" description="Low complexity" evidence="1">
    <location>
        <begin position="112"/>
        <end position="135"/>
    </location>
</feature>
<dbReference type="KEGG" id="aaa:Acav_0643"/>
<dbReference type="PRINTS" id="PR01217">
    <property type="entry name" value="PRICHEXTENSN"/>
</dbReference>
<feature type="compositionally biased region" description="Low complexity" evidence="1">
    <location>
        <begin position="154"/>
        <end position="177"/>
    </location>
</feature>
<keyword evidence="3" id="KW-1185">Reference proteome</keyword>